<dbReference type="Gene3D" id="2.60.120.1440">
    <property type="match status" value="1"/>
</dbReference>
<proteinExistence type="predicted"/>
<dbReference type="InterPro" id="IPR012373">
    <property type="entry name" value="Ferrdict_sens_TM"/>
</dbReference>
<dbReference type="InterPro" id="IPR006860">
    <property type="entry name" value="FecR"/>
</dbReference>
<keyword evidence="4" id="KW-1185">Reference proteome</keyword>
<comment type="caution">
    <text evidence="3">The sequence shown here is derived from an EMBL/GenBank/DDBJ whole genome shotgun (WGS) entry which is preliminary data.</text>
</comment>
<keyword evidence="3" id="KW-0472">Membrane</keyword>
<protein>
    <submittedName>
        <fullName evidence="3">Transmembrane sensor</fullName>
    </submittedName>
</protein>
<dbReference type="EMBL" id="JACHEU010000004">
    <property type="protein sequence ID" value="MBB6014193.1"/>
    <property type="molecule type" value="Genomic_DNA"/>
</dbReference>
<dbReference type="InterPro" id="IPR032623">
    <property type="entry name" value="FecR_N"/>
</dbReference>
<evidence type="ECO:0000313" key="4">
    <source>
        <dbReference type="Proteomes" id="UP000533306"/>
    </source>
</evidence>
<dbReference type="RefSeq" id="WP_183832369.1">
    <property type="nucleotide sequence ID" value="NZ_JACHEU010000004.1"/>
</dbReference>
<dbReference type="PANTHER" id="PTHR30273">
    <property type="entry name" value="PERIPLASMIC SIGNAL SENSOR AND SIGMA FACTOR ACTIVATOR FECR-RELATED"/>
    <property type="match status" value="1"/>
</dbReference>
<sequence>MDEADKNADDDRGAALDARDWIVRLTSGNVSDAELTRFKAWRERSPQHRLAFERERAFWQQLQGLEEPRGDVLPFRPPRRTAISRRAVLAGGGAAAAAGLAIVALPRMELWWNADFTTGVGDRAEVNLPDGSIAVLNTDSAIAVDFSPQMRLVKLLRGEAEFQVRRDEGSLFRVAALGGNSDALGTTFTVSALDGMATVTVSEGRVLVSGPAAAQDRAEAAPRRVELGASEQTAYAEGGAPQPVVAVDTETVLAWRSGRVIFEGRPFASAVAELARYMPERIVMRPGVDGNVPVSAIFSTSEAFAAMQALARTQGLTVRRIPRVMVLIS</sequence>
<evidence type="ECO:0000259" key="2">
    <source>
        <dbReference type="Pfam" id="PF16220"/>
    </source>
</evidence>
<dbReference type="AlphaFoldDB" id="A0A7W9VWK1"/>
<dbReference type="PIRSF" id="PIRSF018266">
    <property type="entry name" value="FecR"/>
    <property type="match status" value="1"/>
</dbReference>
<dbReference type="Proteomes" id="UP000533306">
    <property type="component" value="Unassembled WGS sequence"/>
</dbReference>
<dbReference type="GO" id="GO:0016989">
    <property type="term" value="F:sigma factor antagonist activity"/>
    <property type="evidence" value="ECO:0007669"/>
    <property type="project" value="TreeGrafter"/>
</dbReference>
<accession>A0A7W9VWK1</accession>
<reference evidence="3 4" key="1">
    <citation type="submission" date="2020-08" db="EMBL/GenBank/DDBJ databases">
        <title>Genomic Encyclopedia of Type Strains, Phase IV (KMG-IV): sequencing the most valuable type-strain genomes for metagenomic binning, comparative biology and taxonomic classification.</title>
        <authorList>
            <person name="Goeker M."/>
        </authorList>
    </citation>
    <scope>NUCLEOTIDE SEQUENCE [LARGE SCALE GENOMIC DNA]</scope>
    <source>
        <strain evidence="3 4">DSM 11099</strain>
    </source>
</reference>
<organism evidence="3 4">
    <name type="scientific">Aquamicrobium lusatiense</name>
    <dbReference type="NCBI Taxonomy" id="89772"/>
    <lineage>
        <taxon>Bacteria</taxon>
        <taxon>Pseudomonadati</taxon>
        <taxon>Pseudomonadota</taxon>
        <taxon>Alphaproteobacteria</taxon>
        <taxon>Hyphomicrobiales</taxon>
        <taxon>Phyllobacteriaceae</taxon>
        <taxon>Aquamicrobium</taxon>
    </lineage>
</organism>
<feature type="domain" description="FecR N-terminal" evidence="2">
    <location>
        <begin position="18"/>
        <end position="54"/>
    </location>
</feature>
<dbReference type="PANTHER" id="PTHR30273:SF2">
    <property type="entry name" value="PROTEIN FECR"/>
    <property type="match status" value="1"/>
</dbReference>
<dbReference type="Pfam" id="PF16220">
    <property type="entry name" value="DUF4880"/>
    <property type="match status" value="1"/>
</dbReference>
<name>A0A7W9VWK1_9HYPH</name>
<keyword evidence="3" id="KW-0812">Transmembrane</keyword>
<gene>
    <name evidence="3" type="ORF">HNR59_003587</name>
</gene>
<feature type="domain" description="FecR protein" evidence="1">
    <location>
        <begin position="115"/>
        <end position="206"/>
    </location>
</feature>
<evidence type="ECO:0000313" key="3">
    <source>
        <dbReference type="EMBL" id="MBB6014193.1"/>
    </source>
</evidence>
<evidence type="ECO:0000259" key="1">
    <source>
        <dbReference type="Pfam" id="PF04773"/>
    </source>
</evidence>
<dbReference type="Pfam" id="PF04773">
    <property type="entry name" value="FecR"/>
    <property type="match status" value="1"/>
</dbReference>